<dbReference type="Proteomes" id="UP000826212">
    <property type="component" value="Chromosome"/>
</dbReference>
<protein>
    <submittedName>
        <fullName evidence="1">Uncharacterized protein</fullName>
    </submittedName>
</protein>
<evidence type="ECO:0000313" key="1">
    <source>
        <dbReference type="EMBL" id="QZE14188.1"/>
    </source>
</evidence>
<name>A0AC61NF07_9BACT</name>
<keyword evidence="2" id="KW-1185">Reference proteome</keyword>
<gene>
    <name evidence="1" type="ORF">K4L44_16945</name>
</gene>
<dbReference type="EMBL" id="CP081303">
    <property type="protein sequence ID" value="QZE14188.1"/>
    <property type="molecule type" value="Genomic_DNA"/>
</dbReference>
<organism evidence="1 2">
    <name type="scientific">Halosquirtibacter laminarini</name>
    <dbReference type="NCBI Taxonomy" id="3374600"/>
    <lineage>
        <taxon>Bacteria</taxon>
        <taxon>Pseudomonadati</taxon>
        <taxon>Bacteroidota</taxon>
        <taxon>Bacteroidia</taxon>
        <taxon>Marinilabiliales</taxon>
        <taxon>Prolixibacteraceae</taxon>
        <taxon>Halosquirtibacter</taxon>
    </lineage>
</organism>
<sequence>MIKIYHNPRCKKSREGLEYLKSKNVDIQIVEYLKEGLTIEMLQGLLTRFDGSVEDLLRKQEKYYKDNLKNSDMSEKKILQEIIKEPRLLQRPIIDNGASVVIGNPVDVIDLLM</sequence>
<reference evidence="1" key="1">
    <citation type="submission" date="2021-08" db="EMBL/GenBank/DDBJ databases">
        <title>Novel anaerobic bacterium isolated from sea squirt in East Sea, Republic of Korea.</title>
        <authorList>
            <person name="Nguyen T.H."/>
            <person name="Li Z."/>
            <person name="Lee Y.-J."/>
            <person name="Ko J."/>
            <person name="Kim S.-G."/>
        </authorList>
    </citation>
    <scope>NUCLEOTIDE SEQUENCE</scope>
    <source>
        <strain evidence="1">KCTC 25031</strain>
    </source>
</reference>
<accession>A0AC61NF07</accession>
<proteinExistence type="predicted"/>
<evidence type="ECO:0000313" key="2">
    <source>
        <dbReference type="Proteomes" id="UP000826212"/>
    </source>
</evidence>